<dbReference type="Proteomes" id="UP000238565">
    <property type="component" value="Unassembled WGS sequence"/>
</dbReference>
<comment type="caution">
    <text evidence="2">The sequence shown here is derived from an EMBL/GenBank/DDBJ whole genome shotgun (WGS) entry which is preliminary data.</text>
</comment>
<evidence type="ECO:0000313" key="3">
    <source>
        <dbReference type="Proteomes" id="UP000238565"/>
    </source>
</evidence>
<sequence>MKTIKILFLFVGMLMSSAVCAQAFKASDLDGEWKRSDGMIVSITGTAKFVEGSDALVIDVGNSGWPQSARMVAFKFRNLKHQGENKWLGVNYMHMPQSNYRKEDGKVNIVMADDKRSFNANGTTYTKQ</sequence>
<organism evidence="2 3">
    <name type="scientific">Cloacibacterium normanense</name>
    <dbReference type="NCBI Taxonomy" id="237258"/>
    <lineage>
        <taxon>Bacteria</taxon>
        <taxon>Pseudomonadati</taxon>
        <taxon>Bacteroidota</taxon>
        <taxon>Flavobacteriia</taxon>
        <taxon>Flavobacteriales</taxon>
        <taxon>Weeksellaceae</taxon>
    </lineage>
</organism>
<evidence type="ECO:0008006" key="4">
    <source>
        <dbReference type="Google" id="ProtNLM"/>
    </source>
</evidence>
<protein>
    <recommendedName>
        <fullName evidence="4">DUF2147 domain-containing protein</fullName>
    </recommendedName>
</protein>
<evidence type="ECO:0000313" key="2">
    <source>
        <dbReference type="EMBL" id="PPZ91903.1"/>
    </source>
</evidence>
<name>A0A2S7I5R6_9FLAO</name>
<proteinExistence type="predicted"/>
<dbReference type="AlphaFoldDB" id="A0A2S7I5R6"/>
<evidence type="ECO:0000256" key="1">
    <source>
        <dbReference type="SAM" id="SignalP"/>
    </source>
</evidence>
<keyword evidence="1" id="KW-0732">Signal</keyword>
<feature type="signal peptide" evidence="1">
    <location>
        <begin position="1"/>
        <end position="21"/>
    </location>
</feature>
<reference evidence="2 3" key="1">
    <citation type="submission" date="2018-02" db="EMBL/GenBank/DDBJ databases">
        <title>Draft genome sequence of bacterial isolates from marine environment.</title>
        <authorList>
            <person name="Singh S.K."/>
            <person name="Hill R."/>
            <person name="Major S."/>
            <person name="Cai H."/>
            <person name="Li Y."/>
        </authorList>
    </citation>
    <scope>NUCLEOTIDE SEQUENCE [LARGE SCALE GENOMIC DNA]</scope>
    <source>
        <strain evidence="2 3">IMET F</strain>
    </source>
</reference>
<dbReference type="EMBL" id="PTPZ01000003">
    <property type="protein sequence ID" value="PPZ91903.1"/>
    <property type="molecule type" value="Genomic_DNA"/>
</dbReference>
<gene>
    <name evidence="2" type="ORF">C3729_07550</name>
</gene>
<feature type="chain" id="PRO_5015559223" description="DUF2147 domain-containing protein" evidence="1">
    <location>
        <begin position="22"/>
        <end position="128"/>
    </location>
</feature>
<accession>A0A2S7I5R6</accession>